<evidence type="ECO:0000259" key="1">
    <source>
        <dbReference type="Pfam" id="PF04149"/>
    </source>
</evidence>
<keyword evidence="3" id="KW-1185">Reference proteome</keyword>
<organism evidence="2 3">
    <name type="scientific">Streptosporangium saharense</name>
    <dbReference type="NCBI Taxonomy" id="1706840"/>
    <lineage>
        <taxon>Bacteria</taxon>
        <taxon>Bacillati</taxon>
        <taxon>Actinomycetota</taxon>
        <taxon>Actinomycetes</taxon>
        <taxon>Streptosporangiales</taxon>
        <taxon>Streptosporangiaceae</taxon>
        <taxon>Streptosporangium</taxon>
    </lineage>
</organism>
<proteinExistence type="predicted"/>
<sequence>MITWRTSSLSGHDGSDCVEVAVLPDGRHALRDSKNRTGPTLPLTPTAWTNLVKAIKSDTLHQNRPSLSFAGTLHSGVGDLAERHDHLR</sequence>
<protein>
    <recommendedName>
        <fullName evidence="1">DUF397 domain-containing protein</fullName>
    </recommendedName>
</protein>
<dbReference type="AlphaFoldDB" id="A0A7W7QQ28"/>
<dbReference type="RefSeq" id="WP_184718135.1">
    <property type="nucleotide sequence ID" value="NZ_JACHJP010000005.1"/>
</dbReference>
<evidence type="ECO:0000313" key="2">
    <source>
        <dbReference type="EMBL" id="MBB4917657.1"/>
    </source>
</evidence>
<gene>
    <name evidence="2" type="ORF">FHS44_004777</name>
</gene>
<evidence type="ECO:0000313" key="3">
    <source>
        <dbReference type="Proteomes" id="UP000552644"/>
    </source>
</evidence>
<feature type="domain" description="DUF397" evidence="1">
    <location>
        <begin position="3"/>
        <end position="56"/>
    </location>
</feature>
<name>A0A7W7QQ28_9ACTN</name>
<dbReference type="InterPro" id="IPR007278">
    <property type="entry name" value="DUF397"/>
</dbReference>
<dbReference type="Pfam" id="PF04149">
    <property type="entry name" value="DUF397"/>
    <property type="match status" value="1"/>
</dbReference>
<accession>A0A7W7QQ28</accession>
<reference evidence="2 3" key="1">
    <citation type="submission" date="2020-08" db="EMBL/GenBank/DDBJ databases">
        <title>Genomic Encyclopedia of Type Strains, Phase III (KMG-III): the genomes of soil and plant-associated and newly described type strains.</title>
        <authorList>
            <person name="Whitman W."/>
        </authorList>
    </citation>
    <scope>NUCLEOTIDE SEQUENCE [LARGE SCALE GENOMIC DNA]</scope>
    <source>
        <strain evidence="2 3">CECT 8840</strain>
    </source>
</reference>
<dbReference type="EMBL" id="JACHJP010000005">
    <property type="protein sequence ID" value="MBB4917657.1"/>
    <property type="molecule type" value="Genomic_DNA"/>
</dbReference>
<dbReference type="Proteomes" id="UP000552644">
    <property type="component" value="Unassembled WGS sequence"/>
</dbReference>
<comment type="caution">
    <text evidence="2">The sequence shown here is derived from an EMBL/GenBank/DDBJ whole genome shotgun (WGS) entry which is preliminary data.</text>
</comment>